<dbReference type="InterPro" id="IPR029045">
    <property type="entry name" value="ClpP/crotonase-like_dom_sf"/>
</dbReference>
<evidence type="ECO:0000313" key="2">
    <source>
        <dbReference type="EMBL" id="EUA23668.1"/>
    </source>
</evidence>
<dbReference type="PATRIC" id="fig|1299334.3.peg.7117"/>
<dbReference type="Gene3D" id="1.10.12.10">
    <property type="entry name" value="Lyase 2-enoyl-coa Hydratase, Chain A, domain 2"/>
    <property type="match status" value="1"/>
</dbReference>
<sequence length="48" mass="5354">MMRRAMENTLETSLGDAQQAVLWVGASEDAHEGKAAFLERRPPKFIGH</sequence>
<comment type="caution">
    <text evidence="2">The sequence shown here is derived from an EMBL/GenBank/DDBJ whole genome shotgun (WGS) entry which is preliminary data.</text>
</comment>
<name>X7ZY77_MYCXE</name>
<proteinExistence type="inferred from homology"/>
<dbReference type="EMBL" id="JAOB01000069">
    <property type="protein sequence ID" value="EUA23668.1"/>
    <property type="molecule type" value="Genomic_DNA"/>
</dbReference>
<reference evidence="2" key="1">
    <citation type="submission" date="2014-01" db="EMBL/GenBank/DDBJ databases">
        <authorList>
            <person name="Brown-Elliot B."/>
            <person name="Wallace R."/>
            <person name="Lenaerts A."/>
            <person name="Ordway D."/>
            <person name="DeGroote M.A."/>
            <person name="Parker T."/>
            <person name="Sizemore C."/>
            <person name="Tallon L.J."/>
            <person name="Sadzewicz L.K."/>
            <person name="Sengamalay N."/>
            <person name="Fraser C.M."/>
            <person name="Hine E."/>
            <person name="Shefchek K.A."/>
            <person name="Das S.P."/>
            <person name="Tettelin H."/>
        </authorList>
    </citation>
    <scope>NUCLEOTIDE SEQUENCE [LARGE SCALE GENOMIC DNA]</scope>
    <source>
        <strain evidence="2">4042</strain>
    </source>
</reference>
<evidence type="ECO:0008006" key="3">
    <source>
        <dbReference type="Google" id="ProtNLM"/>
    </source>
</evidence>
<dbReference type="SUPFAM" id="SSF52096">
    <property type="entry name" value="ClpP/crotonase"/>
    <property type="match status" value="1"/>
</dbReference>
<dbReference type="AlphaFoldDB" id="X7ZY77"/>
<dbReference type="InterPro" id="IPR014748">
    <property type="entry name" value="Enoyl-CoA_hydra_C"/>
</dbReference>
<organism evidence="2">
    <name type="scientific">Mycobacterium xenopi 4042</name>
    <dbReference type="NCBI Taxonomy" id="1299334"/>
    <lineage>
        <taxon>Bacteria</taxon>
        <taxon>Bacillati</taxon>
        <taxon>Actinomycetota</taxon>
        <taxon>Actinomycetes</taxon>
        <taxon>Mycobacteriales</taxon>
        <taxon>Mycobacteriaceae</taxon>
        <taxon>Mycobacterium</taxon>
    </lineage>
</organism>
<gene>
    <name evidence="2" type="ORF">I553_5158</name>
</gene>
<evidence type="ECO:0000256" key="1">
    <source>
        <dbReference type="ARBA" id="ARBA00005254"/>
    </source>
</evidence>
<protein>
    <recommendedName>
        <fullName evidence="3">Enoyl-CoA hydratase/isomerase family protein</fullName>
    </recommendedName>
</protein>
<accession>X7ZY77</accession>
<comment type="similarity">
    <text evidence="1">Belongs to the enoyl-CoA hydratase/isomerase family.</text>
</comment>